<dbReference type="GO" id="GO:0003677">
    <property type="term" value="F:DNA binding"/>
    <property type="evidence" value="ECO:0007669"/>
    <property type="project" value="UniProtKB-KW"/>
</dbReference>
<dbReference type="PANTHER" id="PTHR42990">
    <property type="entry name" value="ATPASE"/>
    <property type="match status" value="1"/>
</dbReference>
<dbReference type="InterPro" id="IPR003593">
    <property type="entry name" value="AAA+_ATPase"/>
</dbReference>
<dbReference type="InterPro" id="IPR036390">
    <property type="entry name" value="WH_DNA-bd_sf"/>
</dbReference>
<name>A0A7W5XY10_9BACT</name>
<dbReference type="Pfam" id="PF13173">
    <property type="entry name" value="AAA_14"/>
    <property type="match status" value="1"/>
</dbReference>
<proteinExistence type="predicted"/>
<gene>
    <name evidence="3" type="ORF">FHS60_001194</name>
</gene>
<evidence type="ECO:0000313" key="4">
    <source>
        <dbReference type="Proteomes" id="UP000541425"/>
    </source>
</evidence>
<evidence type="ECO:0000313" key="3">
    <source>
        <dbReference type="EMBL" id="MBB3702725.1"/>
    </source>
</evidence>
<evidence type="ECO:0000256" key="1">
    <source>
        <dbReference type="ARBA" id="ARBA00023125"/>
    </source>
</evidence>
<dbReference type="SUPFAM" id="SSF52540">
    <property type="entry name" value="P-loop containing nucleoside triphosphate hydrolases"/>
    <property type="match status" value="1"/>
</dbReference>
<dbReference type="SMART" id="SM00382">
    <property type="entry name" value="AAA"/>
    <property type="match status" value="1"/>
</dbReference>
<feature type="domain" description="AAA+ ATPase" evidence="2">
    <location>
        <begin position="31"/>
        <end position="161"/>
    </location>
</feature>
<dbReference type="EMBL" id="JACICA010000005">
    <property type="protein sequence ID" value="MBB3702725.1"/>
    <property type="molecule type" value="Genomic_DNA"/>
</dbReference>
<dbReference type="SUPFAM" id="SSF46785">
    <property type="entry name" value="Winged helix' DNA-binding domain"/>
    <property type="match status" value="1"/>
</dbReference>
<dbReference type="AlphaFoldDB" id="A0A7W5XY10"/>
<dbReference type="Proteomes" id="UP000541425">
    <property type="component" value="Unassembled WGS sequence"/>
</dbReference>
<accession>A0A7W5XY10</accession>
<dbReference type="RefSeq" id="WP_183696168.1">
    <property type="nucleotide sequence ID" value="NZ_JACICA010000005.1"/>
</dbReference>
<keyword evidence="1" id="KW-0238">DNA-binding</keyword>
<sequence>MIEPFFQTHEYLVSHLKTVVRRTLMDNIDWSYRMIAIRGPRGVGRTSFLLEYAKEFFDPQLHQALYISANNFYFQGRGLQELVRDFVDRGGQVLIIDQAFKLPNWKDQLVEIYHAYPYLRVVFSTTSVHGEGANANHELDRITRSYVLHGFSFREYINQQTGLELGTYTLPQILEEHEQILKAILPKVRPQEHFQDYLHHGYYPFYLENRNFTEALLKAMNNMIEVDVLFRKQVELSYLSKIKKLLYLLAANGENNAPNVSKLAEEIQTSRATVMNYIEYLEEARLINTIYREGSEYPKKPAAIYLHDSNLVYGMQAPGITTQNVMETFFVNVMWRHHKINSTRRNGVFLIDGTTNICVCDRSRRVKSAPNTYLARYQTEVGRDNEIPIWLFGFLY</sequence>
<dbReference type="InterPro" id="IPR027417">
    <property type="entry name" value="P-loop_NTPase"/>
</dbReference>
<dbReference type="PANTHER" id="PTHR42990:SF1">
    <property type="entry name" value="AAA+ ATPASE DOMAIN-CONTAINING PROTEIN"/>
    <property type="match status" value="1"/>
</dbReference>
<dbReference type="InterPro" id="IPR041682">
    <property type="entry name" value="AAA_14"/>
</dbReference>
<organism evidence="3 4">
    <name type="scientific">Alloprevotella rava</name>
    <dbReference type="NCBI Taxonomy" id="671218"/>
    <lineage>
        <taxon>Bacteria</taxon>
        <taxon>Pseudomonadati</taxon>
        <taxon>Bacteroidota</taxon>
        <taxon>Bacteroidia</taxon>
        <taxon>Bacteroidales</taxon>
        <taxon>Prevotellaceae</taxon>
        <taxon>Alloprevotella</taxon>
    </lineage>
</organism>
<comment type="caution">
    <text evidence="3">The sequence shown here is derived from an EMBL/GenBank/DDBJ whole genome shotgun (WGS) entry which is preliminary data.</text>
</comment>
<reference evidence="3 4" key="1">
    <citation type="submission" date="2020-08" db="EMBL/GenBank/DDBJ databases">
        <title>Genomic Encyclopedia of Type Strains, Phase IV (KMG-IV): sequencing the most valuable type-strain genomes for metagenomic binning, comparative biology and taxonomic classification.</title>
        <authorList>
            <person name="Goeker M."/>
        </authorList>
    </citation>
    <scope>NUCLEOTIDE SEQUENCE [LARGE SCALE GENOMIC DNA]</scope>
    <source>
        <strain evidence="3 4">DSM 22548</strain>
    </source>
</reference>
<protein>
    <recommendedName>
        <fullName evidence="2">AAA+ ATPase domain-containing protein</fullName>
    </recommendedName>
</protein>
<evidence type="ECO:0000259" key="2">
    <source>
        <dbReference type="SMART" id="SM00382"/>
    </source>
</evidence>